<feature type="non-terminal residue" evidence="1">
    <location>
        <position position="497"/>
    </location>
</feature>
<evidence type="ECO:0000313" key="1">
    <source>
        <dbReference type="EMBL" id="CAE8739399.1"/>
    </source>
</evidence>
<evidence type="ECO:0000313" key="2">
    <source>
        <dbReference type="Proteomes" id="UP000626109"/>
    </source>
</evidence>
<organism evidence="1 2">
    <name type="scientific">Polarella glacialis</name>
    <name type="common">Dinoflagellate</name>
    <dbReference type="NCBI Taxonomy" id="89957"/>
    <lineage>
        <taxon>Eukaryota</taxon>
        <taxon>Sar</taxon>
        <taxon>Alveolata</taxon>
        <taxon>Dinophyceae</taxon>
        <taxon>Suessiales</taxon>
        <taxon>Suessiaceae</taxon>
        <taxon>Polarella</taxon>
    </lineage>
</organism>
<proteinExistence type="predicted"/>
<sequence length="497" mass="55515">MSVLFKHMLLPFYDDHDFRFGVTARVHDRTHMIFASLGIVVSDETALKSTWEMKGASGTLICMACRNVVSVSSDLHNTDATGFFVPSSETDVSKFVLQTDDSVRRTLQLLKQQHPLVSASAFKKLEQSLGFNYRPNGLLHSEKIASVLQPVTMTMYDWMHCYAVSGVYNMEVGLLLGFLATIGIGYKDVHLFFQGFTWPLHLGSRGASGKTVFEKRSALSDVLKCSASEALSMYGVLRLFLMMHVVPLVDVGSNVWRACQSYFCVCAVLDLLLNVRTGSVTPVSLHHAVVRHLNAFKAIYGEERMTPKCHYTLHLSDMLRRHGVLVSCWVHERKHKELKRYANHLDNTSQSFETSVLESVLHVQLEALSEPNLLPSTSAHLVSPKLATAELSRTVQHHMANDADVFAAAVAMFRMQRCFRKDVAVVRMEDGTHVAEVWFHVSQNNVCVSCVSPWRGLGNNKFAVEDAPVLILTENIQNTCVYSITNSIATVAPCNFQ</sequence>
<gene>
    <name evidence="1" type="ORF">PGLA2088_LOCUS49592</name>
</gene>
<dbReference type="AlphaFoldDB" id="A0A813LRE5"/>
<dbReference type="Proteomes" id="UP000626109">
    <property type="component" value="Unassembled WGS sequence"/>
</dbReference>
<protein>
    <submittedName>
        <fullName evidence="1">Uncharacterized protein</fullName>
    </submittedName>
</protein>
<comment type="caution">
    <text evidence="1">The sequence shown here is derived from an EMBL/GenBank/DDBJ whole genome shotgun (WGS) entry which is preliminary data.</text>
</comment>
<name>A0A813LRE5_POLGL</name>
<dbReference type="EMBL" id="CAJNNW010037103">
    <property type="protein sequence ID" value="CAE8739399.1"/>
    <property type="molecule type" value="Genomic_DNA"/>
</dbReference>
<reference evidence="1" key="1">
    <citation type="submission" date="2021-02" db="EMBL/GenBank/DDBJ databases">
        <authorList>
            <person name="Dougan E. K."/>
            <person name="Rhodes N."/>
            <person name="Thang M."/>
            <person name="Chan C."/>
        </authorList>
    </citation>
    <scope>NUCLEOTIDE SEQUENCE</scope>
</reference>
<accession>A0A813LRE5</accession>